<dbReference type="EMBL" id="LR797338">
    <property type="protein sequence ID" value="CAB4203961.1"/>
    <property type="molecule type" value="Genomic_DNA"/>
</dbReference>
<dbReference type="GO" id="GO:0003676">
    <property type="term" value="F:nucleic acid binding"/>
    <property type="evidence" value="ECO:0007669"/>
    <property type="project" value="InterPro"/>
</dbReference>
<dbReference type="Gene3D" id="3.40.1350.10">
    <property type="match status" value="1"/>
</dbReference>
<name>A0A6J5S658_9CAUD</name>
<dbReference type="GO" id="GO:0016788">
    <property type="term" value="F:hydrolase activity, acting on ester bonds"/>
    <property type="evidence" value="ECO:0007669"/>
    <property type="project" value="InterPro"/>
</dbReference>
<gene>
    <name evidence="1" type="ORF">UFOVP1393_12</name>
</gene>
<dbReference type="InterPro" id="IPR011856">
    <property type="entry name" value="tRNA_endonuc-like_dom_sf"/>
</dbReference>
<proteinExistence type="predicted"/>
<evidence type="ECO:0000313" key="1">
    <source>
        <dbReference type="EMBL" id="CAB4203961.1"/>
    </source>
</evidence>
<sequence>MNYQTKIIKEMESEGYTVIKVIRLSDSGYPDLLCMKLGYNDTWIECKEKNDTLKELQKFRIDELNKLGKNAFCTQNGKGVIYPII</sequence>
<organism evidence="1">
    <name type="scientific">uncultured Caudovirales phage</name>
    <dbReference type="NCBI Taxonomy" id="2100421"/>
    <lineage>
        <taxon>Viruses</taxon>
        <taxon>Duplodnaviria</taxon>
        <taxon>Heunggongvirae</taxon>
        <taxon>Uroviricota</taxon>
        <taxon>Caudoviricetes</taxon>
        <taxon>Peduoviridae</taxon>
        <taxon>Maltschvirus</taxon>
        <taxon>Maltschvirus maltsch</taxon>
    </lineage>
</organism>
<protein>
    <submittedName>
        <fullName evidence="1">VRR-NUC domain containing protein</fullName>
    </submittedName>
</protein>
<reference evidence="1" key="1">
    <citation type="submission" date="2020-05" db="EMBL/GenBank/DDBJ databases">
        <authorList>
            <person name="Chiriac C."/>
            <person name="Salcher M."/>
            <person name="Ghai R."/>
            <person name="Kavagutti S V."/>
        </authorList>
    </citation>
    <scope>NUCLEOTIDE SEQUENCE</scope>
</reference>
<accession>A0A6J5S658</accession>
<dbReference type="GO" id="GO:0004518">
    <property type="term" value="F:nuclease activity"/>
    <property type="evidence" value="ECO:0007669"/>
    <property type="project" value="UniProtKB-KW"/>
</dbReference>